<proteinExistence type="predicted"/>
<evidence type="ECO:0000313" key="3">
    <source>
        <dbReference type="Proteomes" id="UP000231673"/>
    </source>
</evidence>
<accession>A0A2M7IEA0</accession>
<gene>
    <name evidence="2" type="ORF">CO003_00430</name>
</gene>
<comment type="caution">
    <text evidence="2">The sequence shown here is derived from an EMBL/GenBank/DDBJ whole genome shotgun (WGS) entry which is preliminary data.</text>
</comment>
<name>A0A2M7IEA0_9BACT</name>
<organism evidence="2 3">
    <name type="scientific">Candidatus Portnoybacteria bacterium CG_4_8_14_3_um_filter_44_15</name>
    <dbReference type="NCBI Taxonomy" id="1974803"/>
    <lineage>
        <taxon>Bacteria</taxon>
        <taxon>Candidatus Portnoyibacteriota</taxon>
    </lineage>
</organism>
<dbReference type="PANTHER" id="PTHR37304:SF1">
    <property type="entry name" value="MEMBRANE PROTEIN"/>
    <property type="match status" value="1"/>
</dbReference>
<sequence length="69" mass="7473">MKKLSTVDWIVLILVIIGGLNWGLIGVFDFDLVASIFGDMSALSRIVYDLVGLSAVYLLFVVKGLAKKG</sequence>
<dbReference type="InterPro" id="IPR007211">
    <property type="entry name" value="DUF378"/>
</dbReference>
<evidence type="ECO:0000313" key="2">
    <source>
        <dbReference type="EMBL" id="PIW74856.1"/>
    </source>
</evidence>
<keyword evidence="1" id="KW-0812">Transmembrane</keyword>
<evidence type="ECO:0000256" key="1">
    <source>
        <dbReference type="SAM" id="Phobius"/>
    </source>
</evidence>
<protein>
    <submittedName>
        <fullName evidence="2">DUF378 domain-containing protein</fullName>
    </submittedName>
</protein>
<keyword evidence="1" id="KW-0472">Membrane</keyword>
<keyword evidence="1" id="KW-1133">Transmembrane helix</keyword>
<feature type="transmembrane region" description="Helical" evidence="1">
    <location>
        <begin position="7"/>
        <end position="26"/>
    </location>
</feature>
<dbReference type="AlphaFoldDB" id="A0A2M7IEA0"/>
<dbReference type="PANTHER" id="PTHR37304">
    <property type="entry name" value="MEMBRANE PROTEIN-RELATED"/>
    <property type="match status" value="1"/>
</dbReference>
<dbReference type="Proteomes" id="UP000231673">
    <property type="component" value="Unassembled WGS sequence"/>
</dbReference>
<reference evidence="3" key="1">
    <citation type="submission" date="2017-09" db="EMBL/GenBank/DDBJ databases">
        <title>Depth-based differentiation of microbial function through sediment-hosted aquifers and enrichment of novel symbionts in the deep terrestrial subsurface.</title>
        <authorList>
            <person name="Probst A.J."/>
            <person name="Ladd B."/>
            <person name="Jarett J.K."/>
            <person name="Geller-Mcgrath D.E."/>
            <person name="Sieber C.M.K."/>
            <person name="Emerson J.B."/>
            <person name="Anantharaman K."/>
            <person name="Thomas B.C."/>
            <person name="Malmstrom R."/>
            <person name="Stieglmeier M."/>
            <person name="Klingl A."/>
            <person name="Woyke T."/>
            <person name="Ryan C.M."/>
            <person name="Banfield J.F."/>
        </authorList>
    </citation>
    <scope>NUCLEOTIDE SEQUENCE [LARGE SCALE GENOMIC DNA]</scope>
</reference>
<dbReference type="EMBL" id="PFGW01000009">
    <property type="protein sequence ID" value="PIW74856.1"/>
    <property type="molecule type" value="Genomic_DNA"/>
</dbReference>
<dbReference type="Pfam" id="PF04070">
    <property type="entry name" value="DUF378"/>
    <property type="match status" value="1"/>
</dbReference>
<feature type="transmembrane region" description="Helical" evidence="1">
    <location>
        <begin position="46"/>
        <end position="66"/>
    </location>
</feature>